<dbReference type="InParanoid" id="A0A804JI34"/>
<evidence type="ECO:0000313" key="2">
    <source>
        <dbReference type="Proteomes" id="UP000012960"/>
    </source>
</evidence>
<reference evidence="1" key="1">
    <citation type="submission" date="2021-05" db="UniProtKB">
        <authorList>
            <consortium name="EnsemblPlants"/>
        </authorList>
    </citation>
    <scope>IDENTIFICATION</scope>
    <source>
        <strain evidence="1">subsp. malaccensis</strain>
    </source>
</reference>
<dbReference type="Proteomes" id="UP000012960">
    <property type="component" value="Unplaced"/>
</dbReference>
<dbReference type="Gramene" id="Ma06_t19680.1">
    <property type="protein sequence ID" value="Ma06_p19680.1"/>
    <property type="gene ID" value="Ma06_g19680"/>
</dbReference>
<organism evidence="1 2">
    <name type="scientific">Musa acuminata subsp. malaccensis</name>
    <name type="common">Wild banana</name>
    <name type="synonym">Musa malaccensis</name>
    <dbReference type="NCBI Taxonomy" id="214687"/>
    <lineage>
        <taxon>Eukaryota</taxon>
        <taxon>Viridiplantae</taxon>
        <taxon>Streptophyta</taxon>
        <taxon>Embryophyta</taxon>
        <taxon>Tracheophyta</taxon>
        <taxon>Spermatophyta</taxon>
        <taxon>Magnoliopsida</taxon>
        <taxon>Liliopsida</taxon>
        <taxon>Zingiberales</taxon>
        <taxon>Musaceae</taxon>
        <taxon>Musa</taxon>
    </lineage>
</organism>
<accession>A0A804JI34</accession>
<proteinExistence type="predicted"/>
<evidence type="ECO:0000313" key="1">
    <source>
        <dbReference type="EnsemblPlants" id="Ma06_p19680.1"/>
    </source>
</evidence>
<dbReference type="EnsemblPlants" id="Ma06_t19680.1">
    <property type="protein sequence ID" value="Ma06_p19680.1"/>
    <property type="gene ID" value="Ma06_g19680"/>
</dbReference>
<name>A0A804JI34_MUSAM</name>
<dbReference type="AlphaFoldDB" id="A0A804JI34"/>
<protein>
    <submittedName>
        <fullName evidence="1">Uncharacterized protein</fullName>
    </submittedName>
</protein>
<sequence length="45" mass="5030">MFYVPNPSCSLEGDCVQHVHHVHCAPFHMSSMNQLVLQVVSCLGF</sequence>
<keyword evidence="2" id="KW-1185">Reference proteome</keyword>